<dbReference type="Proteomes" id="UP000298210">
    <property type="component" value="Unassembled WGS sequence"/>
</dbReference>
<organism evidence="2 3">
    <name type="scientific">Shouchella lehensis</name>
    <dbReference type="NCBI Taxonomy" id="300825"/>
    <lineage>
        <taxon>Bacteria</taxon>
        <taxon>Bacillati</taxon>
        <taxon>Bacillota</taxon>
        <taxon>Bacilli</taxon>
        <taxon>Bacillales</taxon>
        <taxon>Bacillaceae</taxon>
        <taxon>Shouchella</taxon>
    </lineage>
</organism>
<dbReference type="Pfam" id="PF05437">
    <property type="entry name" value="AzlD"/>
    <property type="match status" value="1"/>
</dbReference>
<name>A0A4Y7WMY8_9BACI</name>
<keyword evidence="1" id="KW-0472">Membrane</keyword>
<evidence type="ECO:0000256" key="1">
    <source>
        <dbReference type="SAM" id="Phobius"/>
    </source>
</evidence>
<dbReference type="InterPro" id="IPR008407">
    <property type="entry name" value="Brnchd-chn_aa_trnsp_AzlD"/>
</dbReference>
<keyword evidence="1" id="KW-1133">Transmembrane helix</keyword>
<dbReference type="EMBL" id="SNUX01000002">
    <property type="protein sequence ID" value="TES49727.1"/>
    <property type="molecule type" value="Genomic_DNA"/>
</dbReference>
<dbReference type="AlphaFoldDB" id="A0A4Y7WMY8"/>
<sequence>MALPLYLSACLPHSLVFIHRKECRLMFDQWLLIVLMGVLVFSIRYIGLEWLGRVTLSPFAKLYFQYVPIAILTTFLAQQVLNPSSTAILSVPTLLVCLSTGIVYFFTNHFLLSVIIGVICGIVFRTLLF</sequence>
<feature type="transmembrane region" description="Helical" evidence="1">
    <location>
        <begin position="87"/>
        <end position="105"/>
    </location>
</feature>
<comment type="caution">
    <text evidence="2">The sequence shown here is derived from an EMBL/GenBank/DDBJ whole genome shotgun (WGS) entry which is preliminary data.</text>
</comment>
<feature type="transmembrane region" description="Helical" evidence="1">
    <location>
        <begin position="110"/>
        <end position="128"/>
    </location>
</feature>
<feature type="transmembrane region" description="Helical" evidence="1">
    <location>
        <begin position="30"/>
        <end position="51"/>
    </location>
</feature>
<keyword evidence="1" id="KW-0812">Transmembrane</keyword>
<accession>A0A4Y7WMY8</accession>
<evidence type="ECO:0000313" key="3">
    <source>
        <dbReference type="Proteomes" id="UP000298210"/>
    </source>
</evidence>
<protein>
    <submittedName>
        <fullName evidence="2">AzlD domain-containing protein</fullName>
    </submittedName>
</protein>
<feature type="transmembrane region" description="Helical" evidence="1">
    <location>
        <begin position="63"/>
        <end position="81"/>
    </location>
</feature>
<evidence type="ECO:0000313" key="2">
    <source>
        <dbReference type="EMBL" id="TES49727.1"/>
    </source>
</evidence>
<proteinExistence type="predicted"/>
<reference evidence="2 3" key="1">
    <citation type="submission" date="2019-03" db="EMBL/GenBank/DDBJ databases">
        <authorList>
            <person name="Liu G."/>
        </authorList>
    </citation>
    <scope>NUCLEOTIDE SEQUENCE [LARGE SCALE GENOMIC DNA]</scope>
    <source>
        <strain evidence="2 3">DSM 19099</strain>
    </source>
</reference>
<gene>
    <name evidence="2" type="ORF">E2L03_09730</name>
</gene>